<sequence>MRSLPGSFYLLLRSYWVSSSSGPSPTCFTSAPTYWNFTISGTRWVGFRNYLRFDFGYAAAAATVLLAVTLVLVYLQLLPWGEENY</sequence>
<evidence type="ECO:0000256" key="1">
    <source>
        <dbReference type="SAM" id="Phobius"/>
    </source>
</evidence>
<organism evidence="2 3">
    <name type="scientific">Microseira wollei NIES-4236</name>
    <dbReference type="NCBI Taxonomy" id="2530354"/>
    <lineage>
        <taxon>Bacteria</taxon>
        <taxon>Bacillati</taxon>
        <taxon>Cyanobacteriota</taxon>
        <taxon>Cyanophyceae</taxon>
        <taxon>Oscillatoriophycideae</taxon>
        <taxon>Aerosakkonematales</taxon>
        <taxon>Aerosakkonemataceae</taxon>
        <taxon>Microseira</taxon>
    </lineage>
</organism>
<evidence type="ECO:0000313" key="2">
    <source>
        <dbReference type="EMBL" id="GET44317.1"/>
    </source>
</evidence>
<accession>A0AAV3XTN8</accession>
<reference evidence="2" key="1">
    <citation type="submission" date="2019-10" db="EMBL/GenBank/DDBJ databases">
        <title>Draft genome sequece of Microseira wollei NIES-4236.</title>
        <authorList>
            <person name="Yamaguchi H."/>
            <person name="Suzuki S."/>
            <person name="Kawachi M."/>
        </authorList>
    </citation>
    <scope>NUCLEOTIDE SEQUENCE</scope>
    <source>
        <strain evidence="2">NIES-4236</strain>
    </source>
</reference>
<protein>
    <recommendedName>
        <fullName evidence="4">Sugar ABC transporter permease</fullName>
    </recommendedName>
</protein>
<dbReference type="EMBL" id="BLAY01000325">
    <property type="protein sequence ID" value="GET44317.1"/>
    <property type="molecule type" value="Genomic_DNA"/>
</dbReference>
<feature type="transmembrane region" description="Helical" evidence="1">
    <location>
        <begin position="55"/>
        <end position="77"/>
    </location>
</feature>
<dbReference type="Proteomes" id="UP001050975">
    <property type="component" value="Unassembled WGS sequence"/>
</dbReference>
<keyword evidence="1" id="KW-0472">Membrane</keyword>
<dbReference type="AlphaFoldDB" id="A0AAV3XTN8"/>
<proteinExistence type="predicted"/>
<name>A0AAV3XTN8_9CYAN</name>
<keyword evidence="3" id="KW-1185">Reference proteome</keyword>
<keyword evidence="1" id="KW-1133">Transmembrane helix</keyword>
<keyword evidence="1" id="KW-0812">Transmembrane</keyword>
<comment type="caution">
    <text evidence="2">The sequence shown here is derived from an EMBL/GenBank/DDBJ whole genome shotgun (WGS) entry which is preliminary data.</text>
</comment>
<evidence type="ECO:0000313" key="3">
    <source>
        <dbReference type="Proteomes" id="UP001050975"/>
    </source>
</evidence>
<gene>
    <name evidence="2" type="ORF">MiSe_91430</name>
</gene>
<evidence type="ECO:0008006" key="4">
    <source>
        <dbReference type="Google" id="ProtNLM"/>
    </source>
</evidence>